<comment type="similarity">
    <text evidence="2">Belongs to the monovalent cation:proton antiporter 2 (CPA2) transporter (TC 2.A.37) family.</text>
</comment>
<evidence type="ECO:0000256" key="1">
    <source>
        <dbReference type="ARBA" id="ARBA00004141"/>
    </source>
</evidence>
<evidence type="ECO:0000256" key="3">
    <source>
        <dbReference type="ARBA" id="ARBA00022448"/>
    </source>
</evidence>
<evidence type="ECO:0000313" key="11">
    <source>
        <dbReference type="EMBL" id="QIS16788.1"/>
    </source>
</evidence>
<dbReference type="KEGG" id="nah:F5544_44925"/>
<feature type="transmembrane region" description="Helical" evidence="9">
    <location>
        <begin position="192"/>
        <end position="212"/>
    </location>
</feature>
<reference evidence="11 12" key="1">
    <citation type="journal article" date="2019" name="ACS Chem. Biol.">
        <title>Identification and Mobilization of a Cryptic Antibiotic Biosynthesis Gene Locus from a Human-Pathogenic Nocardia Isolate.</title>
        <authorList>
            <person name="Herisse M."/>
            <person name="Ishida K."/>
            <person name="Porter J.L."/>
            <person name="Howden B."/>
            <person name="Hertweck C."/>
            <person name="Stinear T.P."/>
            <person name="Pidot S.J."/>
        </authorList>
    </citation>
    <scope>NUCLEOTIDE SEQUENCE [LARGE SCALE GENOMIC DNA]</scope>
    <source>
        <strain evidence="11 12">AUSMDU00012717</strain>
    </source>
</reference>
<accession>A0A6G9YUA1</accession>
<gene>
    <name evidence="11" type="ORF">F5544_44925</name>
</gene>
<keyword evidence="3" id="KW-0813">Transport</keyword>
<feature type="transmembrane region" description="Helical" evidence="9">
    <location>
        <begin position="20"/>
        <end position="40"/>
    </location>
</feature>
<dbReference type="Pfam" id="PF00999">
    <property type="entry name" value="Na_H_Exchanger"/>
    <property type="match status" value="1"/>
</dbReference>
<evidence type="ECO:0000313" key="12">
    <source>
        <dbReference type="Proteomes" id="UP000503540"/>
    </source>
</evidence>
<feature type="transmembrane region" description="Helical" evidence="9">
    <location>
        <begin position="108"/>
        <end position="130"/>
    </location>
</feature>
<evidence type="ECO:0000256" key="2">
    <source>
        <dbReference type="ARBA" id="ARBA00005551"/>
    </source>
</evidence>
<evidence type="ECO:0000256" key="8">
    <source>
        <dbReference type="ARBA" id="ARBA00023136"/>
    </source>
</evidence>
<organism evidence="11 12">
    <name type="scientific">Nocardia arthritidis</name>
    <dbReference type="NCBI Taxonomy" id="228602"/>
    <lineage>
        <taxon>Bacteria</taxon>
        <taxon>Bacillati</taxon>
        <taxon>Actinomycetota</taxon>
        <taxon>Actinomycetes</taxon>
        <taxon>Mycobacteriales</taxon>
        <taxon>Nocardiaceae</taxon>
        <taxon>Nocardia</taxon>
    </lineage>
</organism>
<keyword evidence="12" id="KW-1185">Reference proteome</keyword>
<evidence type="ECO:0000256" key="7">
    <source>
        <dbReference type="ARBA" id="ARBA00023065"/>
    </source>
</evidence>
<keyword evidence="7" id="KW-0406">Ion transport</keyword>
<protein>
    <submittedName>
        <fullName evidence="11">Cation:proton antiporter</fullName>
    </submittedName>
</protein>
<dbReference type="GO" id="GO:0015297">
    <property type="term" value="F:antiporter activity"/>
    <property type="evidence" value="ECO:0007669"/>
    <property type="project" value="UniProtKB-KW"/>
</dbReference>
<dbReference type="Proteomes" id="UP000503540">
    <property type="component" value="Chromosome"/>
</dbReference>
<feature type="transmembrane region" description="Helical" evidence="9">
    <location>
        <begin position="164"/>
        <end position="186"/>
    </location>
</feature>
<keyword evidence="5 9" id="KW-0812">Transmembrane</keyword>
<proteinExistence type="inferred from homology"/>
<keyword evidence="8 9" id="KW-0472">Membrane</keyword>
<dbReference type="InterPro" id="IPR006153">
    <property type="entry name" value="Cation/H_exchanger_TM"/>
</dbReference>
<dbReference type="Gene3D" id="1.20.1530.20">
    <property type="match status" value="1"/>
</dbReference>
<name>A0A6G9YUA1_9NOCA</name>
<feature type="transmembrane region" description="Helical" evidence="9">
    <location>
        <begin position="74"/>
        <end position="96"/>
    </location>
</feature>
<dbReference type="EMBL" id="CP046172">
    <property type="protein sequence ID" value="QIS16788.1"/>
    <property type="molecule type" value="Genomic_DNA"/>
</dbReference>
<keyword evidence="6 9" id="KW-1133">Transmembrane helix</keyword>
<dbReference type="AlphaFoldDB" id="A0A6G9YUA1"/>
<sequence>MRHPLGRREYRHPREDRGPPVTFSTLALVVALGLFGPILALRKAWHIPVILGELVVGIIFGTTGFGVLHYSDPIFTFLADMGFAVVMFVAGTHVPVRDPAVRSALDSGVLRAVLVGLLAAAAGFGVAEWFGTGHGAIYAVLMASSSAALVLPIIDSVGLQGKPVLALTAQVAVADTACVVALPLVIDPGNAGRAALGALAVAGCAVVLYFLLRWLEGSGTRRRIHKVSEDRAFALELRGSLAILFTLCAVATQTHVSIMLAGFTAGLAVAAVGEPRRVAKQLFAINDGFLGPLFFVWLGARLNLRDFGTHPRLILLGLALGFGAVLVHLIPRLLGQPVGFGALAAAQIGVPVAAVTVGTQLHVLVPGEAAALMLGALGTIATAAAAASWLAAKRTPTPTASP</sequence>
<evidence type="ECO:0000259" key="10">
    <source>
        <dbReference type="Pfam" id="PF00999"/>
    </source>
</evidence>
<evidence type="ECO:0000256" key="5">
    <source>
        <dbReference type="ARBA" id="ARBA00022692"/>
    </source>
</evidence>
<feature type="transmembrane region" description="Helical" evidence="9">
    <location>
        <begin position="369"/>
        <end position="392"/>
    </location>
</feature>
<keyword evidence="4" id="KW-0050">Antiport</keyword>
<dbReference type="PANTHER" id="PTHR43562">
    <property type="entry name" value="NAPA-TYPE SODIUM/HYDROGEN ANTIPORTER"/>
    <property type="match status" value="1"/>
</dbReference>
<evidence type="ECO:0000256" key="6">
    <source>
        <dbReference type="ARBA" id="ARBA00022989"/>
    </source>
</evidence>
<evidence type="ECO:0000256" key="4">
    <source>
        <dbReference type="ARBA" id="ARBA00022449"/>
    </source>
</evidence>
<evidence type="ECO:0000256" key="9">
    <source>
        <dbReference type="SAM" id="Phobius"/>
    </source>
</evidence>
<feature type="transmembrane region" description="Helical" evidence="9">
    <location>
        <begin position="282"/>
        <end position="300"/>
    </location>
</feature>
<comment type="subcellular location">
    <subcellularLocation>
        <location evidence="1">Membrane</location>
        <topology evidence="1">Multi-pass membrane protein</topology>
    </subcellularLocation>
</comment>
<dbReference type="InterPro" id="IPR038770">
    <property type="entry name" value="Na+/solute_symporter_sf"/>
</dbReference>
<feature type="domain" description="Cation/H+ exchanger transmembrane" evidence="10">
    <location>
        <begin position="34"/>
        <end position="387"/>
    </location>
</feature>
<dbReference type="GO" id="GO:0016020">
    <property type="term" value="C:membrane"/>
    <property type="evidence" value="ECO:0007669"/>
    <property type="project" value="UniProtKB-SubCell"/>
</dbReference>
<feature type="transmembrane region" description="Helical" evidence="9">
    <location>
        <begin position="136"/>
        <end position="157"/>
    </location>
</feature>
<dbReference type="PANTHER" id="PTHR43562:SF1">
    <property type="entry name" value="NA(+)_H(+) ANTIPORTER YJBQ-RELATED"/>
    <property type="match status" value="1"/>
</dbReference>
<feature type="transmembrane region" description="Helical" evidence="9">
    <location>
        <begin position="312"/>
        <end position="330"/>
    </location>
</feature>
<feature type="transmembrane region" description="Helical" evidence="9">
    <location>
        <begin position="47"/>
        <end position="68"/>
    </location>
</feature>
<dbReference type="GO" id="GO:1902600">
    <property type="term" value="P:proton transmembrane transport"/>
    <property type="evidence" value="ECO:0007669"/>
    <property type="project" value="InterPro"/>
</dbReference>
<feature type="transmembrane region" description="Helical" evidence="9">
    <location>
        <begin position="233"/>
        <end position="252"/>
    </location>
</feature>